<feature type="region of interest" description="Disordered" evidence="1">
    <location>
        <begin position="401"/>
        <end position="505"/>
    </location>
</feature>
<dbReference type="InterPro" id="IPR043014">
    <property type="entry name" value="Nibrin_BRCT2_sf"/>
</dbReference>
<proteinExistence type="predicted"/>
<dbReference type="AlphaFoldDB" id="A0A8H7SK78"/>
<dbReference type="GO" id="GO:0000724">
    <property type="term" value="P:double-strand break repair via homologous recombination"/>
    <property type="evidence" value="ECO:0007669"/>
    <property type="project" value="TreeGrafter"/>
</dbReference>
<feature type="compositionally biased region" description="Basic and acidic residues" evidence="1">
    <location>
        <begin position="337"/>
        <end position="349"/>
    </location>
</feature>
<feature type="region of interest" description="Disordered" evidence="1">
    <location>
        <begin position="323"/>
        <end position="382"/>
    </location>
</feature>
<keyword evidence="3" id="KW-1185">Reference proteome</keyword>
<feature type="compositionally biased region" description="Polar residues" evidence="1">
    <location>
        <begin position="492"/>
        <end position="505"/>
    </location>
</feature>
<dbReference type="InterPro" id="IPR040227">
    <property type="entry name" value="Nibrin-rel"/>
</dbReference>
<comment type="caution">
    <text evidence="2">The sequence shown here is derived from an EMBL/GenBank/DDBJ whole genome shotgun (WGS) entry which is preliminary data.</text>
</comment>
<dbReference type="Gene3D" id="3.40.50.10980">
    <property type="entry name" value="Nibrin, BRCT2 domain"/>
    <property type="match status" value="1"/>
</dbReference>
<protein>
    <recommendedName>
        <fullName evidence="4">BRCT domain-containing protein</fullName>
    </recommendedName>
</protein>
<organism evidence="2 3">
    <name type="scientific">Thamnidium elegans</name>
    <dbReference type="NCBI Taxonomy" id="101142"/>
    <lineage>
        <taxon>Eukaryota</taxon>
        <taxon>Fungi</taxon>
        <taxon>Fungi incertae sedis</taxon>
        <taxon>Mucoromycota</taxon>
        <taxon>Mucoromycotina</taxon>
        <taxon>Mucoromycetes</taxon>
        <taxon>Mucorales</taxon>
        <taxon>Mucorineae</taxon>
        <taxon>Mucoraceae</taxon>
        <taxon>Thamnidium</taxon>
    </lineage>
</organism>
<feature type="region of interest" description="Disordered" evidence="1">
    <location>
        <begin position="655"/>
        <end position="680"/>
    </location>
</feature>
<dbReference type="GO" id="GO:0007095">
    <property type="term" value="P:mitotic G2 DNA damage checkpoint signaling"/>
    <property type="evidence" value="ECO:0007669"/>
    <property type="project" value="InterPro"/>
</dbReference>
<accession>A0A8H7SK78</accession>
<feature type="compositionally biased region" description="Polar residues" evidence="1">
    <location>
        <begin position="587"/>
        <end position="597"/>
    </location>
</feature>
<gene>
    <name evidence="2" type="ORF">INT48_005365</name>
</gene>
<evidence type="ECO:0008006" key="4">
    <source>
        <dbReference type="Google" id="ProtNLM"/>
    </source>
</evidence>
<reference evidence="2" key="1">
    <citation type="submission" date="2021-01" db="EMBL/GenBank/DDBJ databases">
        <title>Metabolic potential, ecology and presence of endohyphal bacteria is reflected in genomic diversity of Mucoromycotina.</title>
        <authorList>
            <person name="Muszewska A."/>
            <person name="Okrasinska A."/>
            <person name="Steczkiewicz K."/>
            <person name="Drgas O."/>
            <person name="Orlowska M."/>
            <person name="Perlinska-Lenart U."/>
            <person name="Aleksandrzak-Piekarczyk T."/>
            <person name="Szatraj K."/>
            <person name="Zielenkiewicz U."/>
            <person name="Pilsyk S."/>
            <person name="Malc E."/>
            <person name="Mieczkowski P."/>
            <person name="Kruszewska J.S."/>
            <person name="Biernat P."/>
            <person name="Pawlowska J."/>
        </authorList>
    </citation>
    <scope>NUCLEOTIDE SEQUENCE</scope>
    <source>
        <strain evidence="2">WA0000018081</strain>
    </source>
</reference>
<dbReference type="PANTHER" id="PTHR12162:SF0">
    <property type="entry name" value="NIBRIN"/>
    <property type="match status" value="1"/>
</dbReference>
<dbReference type="GO" id="GO:0030870">
    <property type="term" value="C:Mre11 complex"/>
    <property type="evidence" value="ECO:0007669"/>
    <property type="project" value="InterPro"/>
</dbReference>
<feature type="compositionally biased region" description="Polar residues" evidence="1">
    <location>
        <begin position="355"/>
        <end position="375"/>
    </location>
</feature>
<evidence type="ECO:0000256" key="1">
    <source>
        <dbReference type="SAM" id="MobiDB-lite"/>
    </source>
</evidence>
<dbReference type="Gene3D" id="3.40.50.10190">
    <property type="entry name" value="BRCT domain"/>
    <property type="match status" value="1"/>
</dbReference>
<name>A0A8H7SK78_9FUNG</name>
<evidence type="ECO:0000313" key="2">
    <source>
        <dbReference type="EMBL" id="KAG2229801.1"/>
    </source>
</evidence>
<dbReference type="PANTHER" id="PTHR12162">
    <property type="entry name" value="NIBRIN-RELATED"/>
    <property type="match status" value="1"/>
</dbReference>
<feature type="compositionally biased region" description="Low complexity" evidence="1">
    <location>
        <begin position="554"/>
        <end position="571"/>
    </location>
</feature>
<evidence type="ECO:0000313" key="3">
    <source>
        <dbReference type="Proteomes" id="UP000613177"/>
    </source>
</evidence>
<sequence>MWLLYAIKKNALGQFRDNVVSRLRPSQTYVIFRKGKIDDVFEAAIETDPISHSQVVDPKKLPEIRLVQIRSDKAEVLIADRAVRDNITLHDEDVIRLSGSNTRFRIRWRPMVIFKDGPEDDDYRDMIEEASQMGFHVTRDWSKLVTHVWISDTPQTEISRTLLLALMQQKYIVTKSWIKNEFIKSADRKFDYVACYKTIPPIEWKDFGPLKKPALLSKDERRLKLFEDMNFIAFDKEQVKTLSSLIKAACRTGSVREIQEVEIGFAIIYCSTEHMCNSAASLSSFDLESLDVDDRNPANIKTEDYYSYPASCSMASTLPYNAGSPGEDSMHDLNNTMDHDHRSNKSMNHDHKHPSQPSNSCQFNQNPSLDNNNDTKYPLGSLAADHPMSLAEAMSPIEAMSPLGATSPMDDDDDDDDSNLPPMSSLGNIFDDFDFKTKPLPPPKRKLESEDSTLPTNNASATVSVPTTPAVRSPPAPTVRSPTAPDARSPIASITRSPITSGISSPVVSTIYSPIASNIRSPIAPPIRELANPPVRRSVTPLVTTPAERTINRSATPSASTSAATEATAPEYGATDAMDTDDVPANTAPNSTSNDTDQPIPKGRYSKIVYAPLAVNSSPRNEPTQNSHGINYKKFKKVKQFENLNSLDIVNLVHSSQRTRERAQPRTASRLPRLDETEDIDPFLAISVPRRPRG</sequence>
<dbReference type="EMBL" id="JAEPRE010000243">
    <property type="protein sequence ID" value="KAG2229801.1"/>
    <property type="molecule type" value="Genomic_DNA"/>
</dbReference>
<feature type="compositionally biased region" description="Polar residues" evidence="1">
    <location>
        <begin position="452"/>
        <end position="467"/>
    </location>
</feature>
<dbReference type="GO" id="GO:0003684">
    <property type="term" value="F:damaged DNA binding"/>
    <property type="evidence" value="ECO:0007669"/>
    <property type="project" value="TreeGrafter"/>
</dbReference>
<dbReference type="Proteomes" id="UP000613177">
    <property type="component" value="Unassembled WGS sequence"/>
</dbReference>
<feature type="compositionally biased region" description="Acidic residues" evidence="1">
    <location>
        <begin position="409"/>
        <end position="418"/>
    </location>
</feature>
<feature type="region of interest" description="Disordered" evidence="1">
    <location>
        <begin position="538"/>
        <end position="602"/>
    </location>
</feature>
<dbReference type="InterPro" id="IPR036420">
    <property type="entry name" value="BRCT_dom_sf"/>
</dbReference>